<dbReference type="InterPro" id="IPR000644">
    <property type="entry name" value="CBS_dom"/>
</dbReference>
<sequence length="603" mass="67073">MLPSTDEVGADTRRQLLLEILETESLFPHFQPIVDMKKNEVIGHEALIRGPAGSVMASPGALFQTAIENNLLHTLELLCRRFAIEKFAELKPGGKLFLNISASLLGTPEHTEGFTSELLQELGISIQDIVIELSEQHPFDQHGLTNSAVQYYRNMGFQVAVDDLGTGYSGLKLWSELNPEYVKIDRHFVSRIDTDAVKREFVRSICNISSAMGCKVIAEGIERREEVQTLMELGISIGQGFYLGYPSPEPQPTWTPLAINEIQVAESIAESETNETALALLRQAPAVAPDDTVLAVSELFRANSDMSALAVVQDGIPLGVVRKSDLLELFSTQYGRALYEKKPASRILSDDVLLVENDMSLVDVSRLVTGQEHSALQQDIIITQDGCYLGMGNLRDLLKRITELKIQNARYANPLTLLPGNVPINQELEALLKRTADFYVAYFDLNNFKPFNDSYGYSKGDQVIRLLGELLTCHASHANNFIGHIGGDDFVVIFRSPDWQMSCERILREFDKEVRGFYSPKDLQNEGLWSTDRKGVRSFFPLLGLAIGVVHPDPYRCGSFHEVAELAAMAKKEAKKHTHSALFVSRRRTTGLSVSGSDDKRQA</sequence>
<dbReference type="NCBIfam" id="TIGR00254">
    <property type="entry name" value="GGDEF"/>
    <property type="match status" value="1"/>
</dbReference>
<keyword evidence="1" id="KW-0129">CBS domain</keyword>
<organism evidence="5 6">
    <name type="scientific">Neptuniibacter caesariensis</name>
    <dbReference type="NCBI Taxonomy" id="207954"/>
    <lineage>
        <taxon>Bacteria</taxon>
        <taxon>Pseudomonadati</taxon>
        <taxon>Pseudomonadota</taxon>
        <taxon>Gammaproteobacteria</taxon>
        <taxon>Oceanospirillales</taxon>
        <taxon>Oceanospirillaceae</taxon>
        <taxon>Neptuniibacter</taxon>
    </lineage>
</organism>
<name>A0A7U8GU31_NEPCE</name>
<dbReference type="InterPro" id="IPR046342">
    <property type="entry name" value="CBS_dom_sf"/>
</dbReference>
<dbReference type="InterPro" id="IPR035919">
    <property type="entry name" value="EAL_sf"/>
</dbReference>
<dbReference type="Gene3D" id="3.30.70.270">
    <property type="match status" value="1"/>
</dbReference>
<dbReference type="InterPro" id="IPR050706">
    <property type="entry name" value="Cyclic-di-GMP_PDE-like"/>
</dbReference>
<dbReference type="InterPro" id="IPR029787">
    <property type="entry name" value="Nucleotide_cyclase"/>
</dbReference>
<keyword evidence="6" id="KW-1185">Reference proteome</keyword>
<dbReference type="SMART" id="SM00267">
    <property type="entry name" value="GGDEF"/>
    <property type="match status" value="1"/>
</dbReference>
<dbReference type="GO" id="GO:0071111">
    <property type="term" value="F:cyclic-guanylate-specific phosphodiesterase activity"/>
    <property type="evidence" value="ECO:0007669"/>
    <property type="project" value="InterPro"/>
</dbReference>
<evidence type="ECO:0000256" key="1">
    <source>
        <dbReference type="PROSITE-ProRule" id="PRU00703"/>
    </source>
</evidence>
<dbReference type="CDD" id="cd01948">
    <property type="entry name" value="EAL"/>
    <property type="match status" value="1"/>
</dbReference>
<gene>
    <name evidence="5" type="ORF">MED92_07611</name>
</gene>
<dbReference type="Pfam" id="PF00563">
    <property type="entry name" value="EAL"/>
    <property type="match status" value="1"/>
</dbReference>
<dbReference type="Gene3D" id="3.10.580.10">
    <property type="entry name" value="CBS-domain"/>
    <property type="match status" value="1"/>
</dbReference>
<dbReference type="PANTHER" id="PTHR33121">
    <property type="entry name" value="CYCLIC DI-GMP PHOSPHODIESTERASE PDEF"/>
    <property type="match status" value="1"/>
</dbReference>
<dbReference type="Gene3D" id="3.20.20.450">
    <property type="entry name" value="EAL domain"/>
    <property type="match status" value="1"/>
</dbReference>
<dbReference type="Pfam" id="PF00571">
    <property type="entry name" value="CBS"/>
    <property type="match status" value="1"/>
</dbReference>
<dbReference type="InterPro" id="IPR001633">
    <property type="entry name" value="EAL_dom"/>
</dbReference>
<dbReference type="CDD" id="cd01949">
    <property type="entry name" value="GGDEF"/>
    <property type="match status" value="1"/>
</dbReference>
<accession>A0A7U8GU31</accession>
<dbReference type="PROSITE" id="PS51371">
    <property type="entry name" value="CBS"/>
    <property type="match status" value="1"/>
</dbReference>
<dbReference type="PROSITE" id="PS50883">
    <property type="entry name" value="EAL"/>
    <property type="match status" value="1"/>
</dbReference>
<feature type="domain" description="GGDEF" evidence="3">
    <location>
        <begin position="436"/>
        <end position="587"/>
    </location>
</feature>
<dbReference type="PROSITE" id="PS50887">
    <property type="entry name" value="GGDEF"/>
    <property type="match status" value="1"/>
</dbReference>
<dbReference type="SUPFAM" id="SSF141868">
    <property type="entry name" value="EAL domain-like"/>
    <property type="match status" value="1"/>
</dbReference>
<dbReference type="RefSeq" id="WP_007021986.1">
    <property type="nucleotide sequence ID" value="NZ_CH724126.1"/>
</dbReference>
<dbReference type="SMART" id="SM00052">
    <property type="entry name" value="EAL"/>
    <property type="match status" value="1"/>
</dbReference>
<dbReference type="EMBL" id="AAOW01000001">
    <property type="protein sequence ID" value="EAR62968.1"/>
    <property type="molecule type" value="Genomic_DNA"/>
</dbReference>
<evidence type="ECO:0000259" key="3">
    <source>
        <dbReference type="PROSITE" id="PS50887"/>
    </source>
</evidence>
<evidence type="ECO:0000313" key="6">
    <source>
        <dbReference type="Proteomes" id="UP000002171"/>
    </source>
</evidence>
<evidence type="ECO:0000259" key="2">
    <source>
        <dbReference type="PROSITE" id="PS50883"/>
    </source>
</evidence>
<dbReference type="InterPro" id="IPR000160">
    <property type="entry name" value="GGDEF_dom"/>
</dbReference>
<dbReference type="Pfam" id="PF00990">
    <property type="entry name" value="GGDEF"/>
    <property type="match status" value="1"/>
</dbReference>
<dbReference type="InterPro" id="IPR043128">
    <property type="entry name" value="Rev_trsase/Diguanyl_cyclase"/>
</dbReference>
<dbReference type="Proteomes" id="UP000002171">
    <property type="component" value="Unassembled WGS sequence"/>
</dbReference>
<dbReference type="PANTHER" id="PTHR33121:SF76">
    <property type="entry name" value="SIGNALING PROTEIN"/>
    <property type="match status" value="1"/>
</dbReference>
<reference evidence="5 6" key="1">
    <citation type="submission" date="2006-02" db="EMBL/GenBank/DDBJ databases">
        <authorList>
            <person name="Pinhassi J."/>
            <person name="Pedros-Alio C."/>
            <person name="Ferriera S."/>
            <person name="Johnson J."/>
            <person name="Kravitz S."/>
            <person name="Halpern A."/>
            <person name="Remington K."/>
            <person name="Beeson K."/>
            <person name="Tran B."/>
            <person name="Rogers Y.-H."/>
            <person name="Friedman R."/>
            <person name="Venter J.C."/>
        </authorList>
    </citation>
    <scope>NUCLEOTIDE SEQUENCE [LARGE SCALE GENOMIC DNA]</scope>
    <source>
        <strain evidence="5 6">MED92</strain>
    </source>
</reference>
<protein>
    <submittedName>
        <fullName evidence="5">Signaling protein (EAL,CBS,GGDEF domains)</fullName>
    </submittedName>
</protein>
<dbReference type="AlphaFoldDB" id="A0A7U8GU31"/>
<dbReference type="CDD" id="cd04598">
    <property type="entry name" value="CBS_pair_GGDEF_EAL"/>
    <property type="match status" value="1"/>
</dbReference>
<feature type="domain" description="CBS" evidence="4">
    <location>
        <begin position="280"/>
        <end position="338"/>
    </location>
</feature>
<dbReference type="SUPFAM" id="SSF54631">
    <property type="entry name" value="CBS-domain pair"/>
    <property type="match status" value="1"/>
</dbReference>
<proteinExistence type="predicted"/>
<dbReference type="SUPFAM" id="SSF55073">
    <property type="entry name" value="Nucleotide cyclase"/>
    <property type="match status" value="1"/>
</dbReference>
<feature type="domain" description="EAL" evidence="2">
    <location>
        <begin position="10"/>
        <end position="260"/>
    </location>
</feature>
<comment type="caution">
    <text evidence="5">The sequence shown here is derived from an EMBL/GenBank/DDBJ whole genome shotgun (WGS) entry which is preliminary data.</text>
</comment>
<dbReference type="OrthoDB" id="1673646at2"/>
<evidence type="ECO:0000313" key="5">
    <source>
        <dbReference type="EMBL" id="EAR62968.1"/>
    </source>
</evidence>
<evidence type="ECO:0000259" key="4">
    <source>
        <dbReference type="PROSITE" id="PS51371"/>
    </source>
</evidence>